<proteinExistence type="predicted"/>
<keyword evidence="2" id="KW-1185">Reference proteome</keyword>
<evidence type="ECO:0000313" key="1">
    <source>
        <dbReference type="EMBL" id="PAV09605.1"/>
    </source>
</evidence>
<protein>
    <submittedName>
        <fullName evidence="1">Uncharacterized protein</fullName>
    </submittedName>
</protein>
<gene>
    <name evidence="1" type="ORF">ASJ83_06225</name>
</gene>
<sequence>MCRAASAEVVCFSSDPPQLRDLTVPASAEVVRVPRPTRLRAGVAAPHPRSRKGIVHLFFAEKKTCKIRKTRMQVSEAKRRAN</sequence>
<dbReference type="AlphaFoldDB" id="A0AAX0Q8P9"/>
<dbReference type="Proteomes" id="UP000243820">
    <property type="component" value="Unassembled WGS sequence"/>
</dbReference>
<accession>A0AAX0Q8P9</accession>
<evidence type="ECO:0000313" key="2">
    <source>
        <dbReference type="Proteomes" id="UP000243820"/>
    </source>
</evidence>
<comment type="caution">
    <text evidence="1">The sequence shown here is derived from an EMBL/GenBank/DDBJ whole genome shotgun (WGS) entry which is preliminary data.</text>
</comment>
<organism evidence="1 2">
    <name type="scientific">Methanocorpusculum parvum</name>
    <dbReference type="NCBI Taxonomy" id="2193"/>
    <lineage>
        <taxon>Archaea</taxon>
        <taxon>Methanobacteriati</taxon>
        <taxon>Methanobacteriota</taxon>
        <taxon>Stenosarchaea group</taxon>
        <taxon>Methanomicrobia</taxon>
        <taxon>Methanomicrobiales</taxon>
        <taxon>Methanocorpusculaceae</taxon>
        <taxon>Methanocorpusculum</taxon>
    </lineage>
</organism>
<reference evidence="1 2" key="1">
    <citation type="journal article" date="2017" name="BMC Genomics">
        <title>Genomic analysis of methanogenic archaea reveals a shift towards energy conservation.</title>
        <authorList>
            <person name="Gilmore S.P."/>
            <person name="Henske J.K."/>
            <person name="Sexton J.A."/>
            <person name="Solomon K.V."/>
            <person name="Seppala S."/>
            <person name="Yoo J.I."/>
            <person name="Huyett L.M."/>
            <person name="Pressman A."/>
            <person name="Cogan J.Z."/>
            <person name="Kivenson V."/>
            <person name="Peng X."/>
            <person name="Tan Y."/>
            <person name="Valentine D.L."/>
            <person name="O'Malley M.A."/>
        </authorList>
    </citation>
    <scope>NUCLEOTIDE SEQUENCE [LARGE SCALE GENOMIC DNA]</scope>
    <source>
        <strain evidence="1 2">XII</strain>
    </source>
</reference>
<name>A0AAX0Q8P9_9EURY</name>
<dbReference type="EMBL" id="LMVO01000010">
    <property type="protein sequence ID" value="PAV09605.1"/>
    <property type="molecule type" value="Genomic_DNA"/>
</dbReference>